<proteinExistence type="predicted"/>
<dbReference type="PANTHER" id="PTHR35340">
    <property type="entry name" value="PQQ ENZYME REPEAT PROTEIN-RELATED"/>
    <property type="match status" value="1"/>
</dbReference>
<dbReference type="RefSeq" id="WP_254780372.1">
    <property type="nucleotide sequence ID" value="NZ_FNTB01000001.1"/>
</dbReference>
<keyword evidence="2" id="KW-0808">Transferase</keyword>
<dbReference type="AlphaFoldDB" id="A0A1H4JPL9"/>
<dbReference type="InterPro" id="IPR010262">
    <property type="entry name" value="Arylsulfotransferase_bact"/>
</dbReference>
<sequence>MRANIIFKIVFFALLSLLFCFSCSSDDITDEKKIDQEVVEDENVSPVPVEVVYPIRGATGEVLDYDQDLSKDGLVLINEATYDRVYLMQKDSAIIVHEWQLEYGLGNDVELLNNGQLLASLGVVSPEFSFGGFGGVIQILNPDSNVEWEYTLSNEKYLIHHDVEMLPNGNILAIVWNLKTRTELDEIGYLGNQEKIYTESIIEIDPNSSEIVWKWDSWNHIVQNVDASKSKYGLVNENPQLININYVDILRDDENPDGDIMHANGLDYDEDNDLIYLSVNNYSEIWVIDHSTTVDESETSSGGRYGKGGDLIYRFGNPNTYDNKGNRLFYNVHFPNILDEDVPGKGNILVFGNGNGGSKQSVVYEFNVPSQFNLQPNTDNELDVVWEYTREGLYAPRVSGAIRLDNGNTLITSGTFGVIEVTDAKQVVWEFQGDGFYWRTYHYNFDATAISFLTE</sequence>
<evidence type="ECO:0000313" key="3">
    <source>
        <dbReference type="Proteomes" id="UP000183038"/>
    </source>
</evidence>
<dbReference type="InterPro" id="IPR053143">
    <property type="entry name" value="Arylsulfate_ST"/>
</dbReference>
<dbReference type="GO" id="GO:0004062">
    <property type="term" value="F:aryl sulfotransferase activity"/>
    <property type="evidence" value="ECO:0007669"/>
    <property type="project" value="InterPro"/>
</dbReference>
<dbReference type="Proteomes" id="UP000183038">
    <property type="component" value="Unassembled WGS sequence"/>
</dbReference>
<organism evidence="2 3">
    <name type="scientific">Maribacter dokdonensis</name>
    <dbReference type="NCBI Taxonomy" id="320912"/>
    <lineage>
        <taxon>Bacteria</taxon>
        <taxon>Pseudomonadati</taxon>
        <taxon>Bacteroidota</taxon>
        <taxon>Flavobacteriia</taxon>
        <taxon>Flavobacteriales</taxon>
        <taxon>Flavobacteriaceae</taxon>
        <taxon>Maribacter</taxon>
    </lineage>
</organism>
<dbReference type="InterPro" id="IPR011044">
    <property type="entry name" value="Quino_amine_DH_bsu"/>
</dbReference>
<gene>
    <name evidence="2" type="ORF">SAMN05192540_0480</name>
</gene>
<keyword evidence="1" id="KW-0732">Signal</keyword>
<evidence type="ECO:0000313" key="2">
    <source>
        <dbReference type="EMBL" id="SEB47688.1"/>
    </source>
</evidence>
<name>A0A1H4JPL9_9FLAO</name>
<dbReference type="PANTHER" id="PTHR35340:SF5">
    <property type="entry name" value="ASST-DOMAIN-CONTAINING PROTEIN"/>
    <property type="match status" value="1"/>
</dbReference>
<dbReference type="SUPFAM" id="SSF50969">
    <property type="entry name" value="YVTN repeat-like/Quinoprotein amine dehydrogenase"/>
    <property type="match status" value="1"/>
</dbReference>
<feature type="signal peptide" evidence="1">
    <location>
        <begin position="1"/>
        <end position="25"/>
    </location>
</feature>
<accession>A0A1H4JPL9</accession>
<reference evidence="2 3" key="1">
    <citation type="submission" date="2016-10" db="EMBL/GenBank/DDBJ databases">
        <authorList>
            <person name="de Groot N.N."/>
        </authorList>
    </citation>
    <scope>NUCLEOTIDE SEQUENCE [LARGE SCALE GENOMIC DNA]</scope>
    <source>
        <strain evidence="2 3">MAR_2009_71</strain>
    </source>
</reference>
<dbReference type="Pfam" id="PF05935">
    <property type="entry name" value="Arylsulfotrans"/>
    <property type="match status" value="1"/>
</dbReference>
<evidence type="ECO:0000256" key="1">
    <source>
        <dbReference type="SAM" id="SignalP"/>
    </source>
</evidence>
<feature type="chain" id="PRO_5010263636" evidence="1">
    <location>
        <begin position="26"/>
        <end position="455"/>
    </location>
</feature>
<protein>
    <submittedName>
        <fullName evidence="2">Arylsulfotransferase (ASST)</fullName>
    </submittedName>
</protein>
<dbReference type="EMBL" id="FNTB01000001">
    <property type="protein sequence ID" value="SEB47688.1"/>
    <property type="molecule type" value="Genomic_DNA"/>
</dbReference>